<dbReference type="Pfam" id="PF00350">
    <property type="entry name" value="Dynamin_N"/>
    <property type="match status" value="1"/>
</dbReference>
<accession>A0AAW2I235</accession>
<name>A0AAW2I235_9NEOP</name>
<dbReference type="CDD" id="cd08771">
    <property type="entry name" value="DLP_1"/>
    <property type="match status" value="1"/>
</dbReference>
<dbReference type="GO" id="GO:0008017">
    <property type="term" value="F:microtubule binding"/>
    <property type="evidence" value="ECO:0007669"/>
    <property type="project" value="TreeGrafter"/>
</dbReference>
<dbReference type="InterPro" id="IPR022812">
    <property type="entry name" value="Dynamin"/>
</dbReference>
<dbReference type="Gene3D" id="3.40.50.300">
    <property type="entry name" value="P-loop containing nucleotide triphosphate hydrolases"/>
    <property type="match status" value="1"/>
</dbReference>
<dbReference type="PRINTS" id="PR00195">
    <property type="entry name" value="DYNAMIN"/>
</dbReference>
<evidence type="ECO:0000256" key="3">
    <source>
        <dbReference type="SAM" id="MobiDB-lite"/>
    </source>
</evidence>
<comment type="caution">
    <text evidence="6">The sequence shown here is derived from an EMBL/GenBank/DDBJ whole genome shotgun (WGS) entry which is preliminary data.</text>
</comment>
<dbReference type="SUPFAM" id="SSF52540">
    <property type="entry name" value="P-loop containing nucleoside triphosphate hydrolases"/>
    <property type="match status" value="1"/>
</dbReference>
<evidence type="ECO:0000259" key="5">
    <source>
        <dbReference type="PROSITE" id="PS51718"/>
    </source>
</evidence>
<evidence type="ECO:0000259" key="4">
    <source>
        <dbReference type="PROSITE" id="PS51388"/>
    </source>
</evidence>
<dbReference type="SMART" id="SM00302">
    <property type="entry name" value="GED"/>
    <property type="match status" value="1"/>
</dbReference>
<dbReference type="InterPro" id="IPR001401">
    <property type="entry name" value="Dynamin_GTPase"/>
</dbReference>
<dbReference type="Pfam" id="PF01031">
    <property type="entry name" value="Dynamin_M"/>
    <property type="match status" value="1"/>
</dbReference>
<evidence type="ECO:0000256" key="1">
    <source>
        <dbReference type="ARBA" id="ARBA00022741"/>
    </source>
</evidence>
<proteinExistence type="predicted"/>
<protein>
    <recommendedName>
        <fullName evidence="7">Dynamin GTPase</fullName>
    </recommendedName>
</protein>
<feature type="region of interest" description="Disordered" evidence="3">
    <location>
        <begin position="513"/>
        <end position="536"/>
    </location>
</feature>
<dbReference type="AlphaFoldDB" id="A0AAW2I235"/>
<dbReference type="GO" id="GO:0000266">
    <property type="term" value="P:mitochondrial fission"/>
    <property type="evidence" value="ECO:0007669"/>
    <property type="project" value="TreeGrafter"/>
</dbReference>
<dbReference type="PANTHER" id="PTHR11566:SF21">
    <property type="entry name" value="DYNAMIN RELATED PROTEIN 1, ISOFORM A"/>
    <property type="match status" value="1"/>
</dbReference>
<evidence type="ECO:0008006" key="7">
    <source>
        <dbReference type="Google" id="ProtNLM"/>
    </source>
</evidence>
<dbReference type="SMART" id="SM00053">
    <property type="entry name" value="DYNc"/>
    <property type="match status" value="1"/>
</dbReference>
<dbReference type="PROSITE" id="PS51718">
    <property type="entry name" value="G_DYNAMIN_2"/>
    <property type="match status" value="1"/>
</dbReference>
<dbReference type="Gene3D" id="1.20.120.1240">
    <property type="entry name" value="Dynamin, middle domain"/>
    <property type="match status" value="1"/>
</dbReference>
<dbReference type="GO" id="GO:0048312">
    <property type="term" value="P:intracellular distribution of mitochondria"/>
    <property type="evidence" value="ECO:0007669"/>
    <property type="project" value="TreeGrafter"/>
</dbReference>
<dbReference type="GO" id="GO:0005525">
    <property type="term" value="F:GTP binding"/>
    <property type="evidence" value="ECO:0007669"/>
    <property type="project" value="InterPro"/>
</dbReference>
<gene>
    <name evidence="6" type="ORF">PYX00_003908</name>
</gene>
<reference evidence="6" key="1">
    <citation type="journal article" date="2024" name="Gigascience">
        <title>Chromosome-level genome of the poultry shaft louse Menopon gallinae provides insight into the host-switching and adaptive evolution of parasitic lice.</title>
        <authorList>
            <person name="Xu Y."/>
            <person name="Ma L."/>
            <person name="Liu S."/>
            <person name="Liang Y."/>
            <person name="Liu Q."/>
            <person name="He Z."/>
            <person name="Tian L."/>
            <person name="Duan Y."/>
            <person name="Cai W."/>
            <person name="Li H."/>
            <person name="Song F."/>
        </authorList>
    </citation>
    <scope>NUCLEOTIDE SEQUENCE</scope>
    <source>
        <strain evidence="6">Cailab_2023a</strain>
    </source>
</reference>
<dbReference type="GO" id="GO:0016020">
    <property type="term" value="C:membrane"/>
    <property type="evidence" value="ECO:0007669"/>
    <property type="project" value="TreeGrafter"/>
</dbReference>
<feature type="domain" description="Dynamin-type G" evidence="5">
    <location>
        <begin position="23"/>
        <end position="294"/>
    </location>
</feature>
<keyword evidence="1" id="KW-0547">Nucleotide-binding</keyword>
<dbReference type="InterPro" id="IPR000375">
    <property type="entry name" value="Dynamin_stalk"/>
</dbReference>
<dbReference type="InterPro" id="IPR045063">
    <property type="entry name" value="Dynamin_N"/>
</dbReference>
<keyword evidence="2" id="KW-0342">GTP-binding</keyword>
<dbReference type="EMBL" id="JARGDH010000002">
    <property type="protein sequence ID" value="KAL0276315.1"/>
    <property type="molecule type" value="Genomic_DNA"/>
</dbReference>
<dbReference type="InterPro" id="IPR020850">
    <property type="entry name" value="GED_dom"/>
</dbReference>
<dbReference type="GO" id="GO:0016559">
    <property type="term" value="P:peroxisome fission"/>
    <property type="evidence" value="ECO:0007669"/>
    <property type="project" value="TreeGrafter"/>
</dbReference>
<dbReference type="GO" id="GO:0005739">
    <property type="term" value="C:mitochondrion"/>
    <property type="evidence" value="ECO:0007669"/>
    <property type="project" value="TreeGrafter"/>
</dbReference>
<dbReference type="InterPro" id="IPR003130">
    <property type="entry name" value="GED"/>
</dbReference>
<sequence length="692" mass="78181">MDSLIPIINKLQNVFHLIGEQDALSLPQIVVVGDQSSGKSSVIENILGKSFLPKGVGIITRQPLILQLINASEDDKCGGEDFGVFQHKKNIIFKNFNDIRAEIESVTNNKVGRNKEISDEPICLSIYSKNVLNLTLIDLPGLTKIPVGNQPPDIEARIKRLVTKYISNPNSIILAVVTANTDMTTSESLKLAREFDQDGDRTIAVVTKLDIMDSGTDATDILTGKIIPVKLGIVGVVNRSQKDTMANKSISDSIRDEATFLQKRYPALASKHGTPYLTQRLNNILKIHIKKCLPELKLRVGNVKAQTLAMLDVFGDDLVDGSRALLHVISTFCTAYCAALDGTSRQIDTRKLSGGARICYIFHETFGKTLDYIQPLTGLSKYDILTAMRNSTGTRCGLFVPEACFELLVKRQIVRLLEPSLKCVELIHDEMQQILQNLWSESCREMVRFPRLFEKIISVASDIITRRVSETNEMIENIIKIEMTYINTMHPEFRRSADISMLLYSDKRKKQSEKTEEVISDTKPQKIKVPSPTPSTSISDRVDFPNNVLSLGWFMSFLPVNYFSRLPGNIIPSSIQLKTSKNALQDINTLHPLNDRDKVECEVIERLVSQYFNITKKSIQDKVPKVIMHFMVNFVKENLQRELIEVLYKTEQDESLLQEPEPIKYHRAEQKYILKTLEDVDVLINELRDTIV</sequence>
<evidence type="ECO:0000256" key="2">
    <source>
        <dbReference type="ARBA" id="ARBA00023134"/>
    </source>
</evidence>
<dbReference type="GO" id="GO:0006897">
    <property type="term" value="P:endocytosis"/>
    <property type="evidence" value="ECO:0007669"/>
    <property type="project" value="TreeGrafter"/>
</dbReference>
<dbReference type="PROSITE" id="PS51388">
    <property type="entry name" value="GED"/>
    <property type="match status" value="1"/>
</dbReference>
<dbReference type="InterPro" id="IPR030381">
    <property type="entry name" value="G_DYNAMIN_dom"/>
</dbReference>
<dbReference type="PANTHER" id="PTHR11566">
    <property type="entry name" value="DYNAMIN"/>
    <property type="match status" value="1"/>
</dbReference>
<feature type="domain" description="GED" evidence="4">
    <location>
        <begin position="601"/>
        <end position="692"/>
    </location>
</feature>
<dbReference type="GO" id="GO:0003924">
    <property type="term" value="F:GTPase activity"/>
    <property type="evidence" value="ECO:0007669"/>
    <property type="project" value="InterPro"/>
</dbReference>
<evidence type="ECO:0000313" key="6">
    <source>
        <dbReference type="EMBL" id="KAL0276315.1"/>
    </source>
</evidence>
<dbReference type="InterPro" id="IPR027417">
    <property type="entry name" value="P-loop_NTPase"/>
</dbReference>
<organism evidence="6">
    <name type="scientific">Menopon gallinae</name>
    <name type="common">poultry shaft louse</name>
    <dbReference type="NCBI Taxonomy" id="328185"/>
    <lineage>
        <taxon>Eukaryota</taxon>
        <taxon>Metazoa</taxon>
        <taxon>Ecdysozoa</taxon>
        <taxon>Arthropoda</taxon>
        <taxon>Hexapoda</taxon>
        <taxon>Insecta</taxon>
        <taxon>Pterygota</taxon>
        <taxon>Neoptera</taxon>
        <taxon>Paraneoptera</taxon>
        <taxon>Psocodea</taxon>
        <taxon>Troctomorpha</taxon>
        <taxon>Phthiraptera</taxon>
        <taxon>Amblycera</taxon>
        <taxon>Menoponidae</taxon>
        <taxon>Menopon</taxon>
    </lineage>
</organism>
<dbReference type="GO" id="GO:0005874">
    <property type="term" value="C:microtubule"/>
    <property type="evidence" value="ECO:0007669"/>
    <property type="project" value="TreeGrafter"/>
</dbReference>
<dbReference type="Pfam" id="PF02212">
    <property type="entry name" value="GED"/>
    <property type="match status" value="1"/>
</dbReference>